<feature type="domain" description="YoaR-like putative peptidoglycan binding" evidence="3">
    <location>
        <begin position="279"/>
        <end position="350"/>
    </location>
</feature>
<dbReference type="InterPro" id="IPR007391">
    <property type="entry name" value="Vancomycin_resist_VanW"/>
</dbReference>
<dbReference type="Pfam" id="PF04294">
    <property type="entry name" value="VanW"/>
    <property type="match status" value="1"/>
</dbReference>
<sequence length="598" mass="64848">MSLKNRRRRRGRREGLSPDYGSSGLNPFDSGKHGSKRRGFAGPIIIICAIVAVLVAADFWLNSGKIHRGVEVGNVSLGGKTPAEARQVVRDQAMGPLKEIEFSGPESFTRRASEMGVSFNVARTVNQAYAVGRKGNVLERLSERLRASFGGATIPPDIDYRPEMARAQVREIATLANRQPREADLKVYGSEVEVTDSRDGYELDPAATLASVDGAIDDMTGKASLEGDTLDPDVTTAEAETAARKARGALSGPLEITAEGGESWMVTPERLGSALDVTKQDGEIDVALDRDGMDGVLTNVYNDLTVKTTDASYGFDSDGNVIVKPSHEGRSVEGERLLDAIQGGIFDGKHEYQATTTVEKPEYTTAGLEAKKPTELLGSYHTNYRATSDHTQERVENLGIASRAISGTFLAPGEVFSMNGTVSGLDYNEGHVIINGATDTALGGGLCQVTSTLYNAALYAGLEVVERHPHDTQLPYIRPGLDATVWFGALDMKFKNTTDGYVLLQEYVSGDDYIYAEVYGVPDNVDVTMSSEPVYREYGTSEWVTYYTRKEDGKVVYRDQWNTSYDALFEDGKTVATTDVPVAEVNGDYFGHAIPSSD</sequence>
<dbReference type="PANTHER" id="PTHR35788:SF1">
    <property type="entry name" value="EXPORTED PROTEIN"/>
    <property type="match status" value="1"/>
</dbReference>
<dbReference type="InterPro" id="IPR052913">
    <property type="entry name" value="Glycopeptide_resist_protein"/>
</dbReference>
<dbReference type="InterPro" id="IPR022029">
    <property type="entry name" value="YoaR-like_PG-bd"/>
</dbReference>
<dbReference type="EMBL" id="CADCVA010000428">
    <property type="protein sequence ID" value="CAA9447984.1"/>
    <property type="molecule type" value="Genomic_DNA"/>
</dbReference>
<keyword evidence="2" id="KW-0812">Transmembrane</keyword>
<feature type="domain" description="YoaR-like putative peptidoglycan binding" evidence="3">
    <location>
        <begin position="111"/>
        <end position="219"/>
    </location>
</feature>
<reference evidence="4" key="1">
    <citation type="submission" date="2020-02" db="EMBL/GenBank/DDBJ databases">
        <authorList>
            <person name="Meier V. D."/>
        </authorList>
    </citation>
    <scope>NUCLEOTIDE SEQUENCE</scope>
    <source>
        <strain evidence="4">AVDCRST_MAG82</strain>
    </source>
</reference>
<evidence type="ECO:0000313" key="4">
    <source>
        <dbReference type="EMBL" id="CAA9447984.1"/>
    </source>
</evidence>
<evidence type="ECO:0000256" key="2">
    <source>
        <dbReference type="SAM" id="Phobius"/>
    </source>
</evidence>
<evidence type="ECO:0000256" key="1">
    <source>
        <dbReference type="SAM" id="MobiDB-lite"/>
    </source>
</evidence>
<keyword evidence="2" id="KW-1133">Transmembrane helix</keyword>
<feature type="region of interest" description="Disordered" evidence="1">
    <location>
        <begin position="1"/>
        <end position="33"/>
    </location>
</feature>
<accession>A0A6J4QUJ3</accession>
<dbReference type="AlphaFoldDB" id="A0A6J4QUJ3"/>
<proteinExistence type="predicted"/>
<gene>
    <name evidence="4" type="ORF">AVDCRST_MAG82-3518</name>
</gene>
<protein>
    <submittedName>
        <fullName evidence="4">Vancomycin B-type resistance protein VanW</fullName>
    </submittedName>
</protein>
<evidence type="ECO:0000259" key="3">
    <source>
        <dbReference type="Pfam" id="PF12229"/>
    </source>
</evidence>
<organism evidence="4">
    <name type="scientific">uncultured Rubrobacteraceae bacterium</name>
    <dbReference type="NCBI Taxonomy" id="349277"/>
    <lineage>
        <taxon>Bacteria</taxon>
        <taxon>Bacillati</taxon>
        <taxon>Actinomycetota</taxon>
        <taxon>Rubrobacteria</taxon>
        <taxon>Rubrobacterales</taxon>
        <taxon>Rubrobacteraceae</taxon>
        <taxon>environmental samples</taxon>
    </lineage>
</organism>
<feature type="compositionally biased region" description="Basic residues" evidence="1">
    <location>
        <begin position="1"/>
        <end position="12"/>
    </location>
</feature>
<keyword evidence="2" id="KW-0472">Membrane</keyword>
<feature type="transmembrane region" description="Helical" evidence="2">
    <location>
        <begin position="40"/>
        <end position="61"/>
    </location>
</feature>
<dbReference type="PANTHER" id="PTHR35788">
    <property type="entry name" value="EXPORTED PROTEIN-RELATED"/>
    <property type="match status" value="1"/>
</dbReference>
<name>A0A6J4QUJ3_9ACTN</name>
<feature type="region of interest" description="Disordered" evidence="1">
    <location>
        <begin position="223"/>
        <end position="250"/>
    </location>
</feature>
<dbReference type="Pfam" id="PF12229">
    <property type="entry name" value="PG_binding_4"/>
    <property type="match status" value="2"/>
</dbReference>